<dbReference type="EMBL" id="UYRW01001241">
    <property type="protein sequence ID" value="VDK75603.1"/>
    <property type="molecule type" value="Genomic_DNA"/>
</dbReference>
<keyword evidence="2" id="KW-1185">Reference proteome</keyword>
<gene>
    <name evidence="1" type="ORF">NOO_LOCUS5001</name>
</gene>
<feature type="non-terminal residue" evidence="1">
    <location>
        <position position="1"/>
    </location>
</feature>
<accession>A0A3P6SZH1</accession>
<organism evidence="1 2">
    <name type="scientific">Onchocerca ochengi</name>
    <name type="common">Filarial nematode worm</name>
    <dbReference type="NCBI Taxonomy" id="42157"/>
    <lineage>
        <taxon>Eukaryota</taxon>
        <taxon>Metazoa</taxon>
        <taxon>Ecdysozoa</taxon>
        <taxon>Nematoda</taxon>
        <taxon>Chromadorea</taxon>
        <taxon>Rhabditida</taxon>
        <taxon>Spirurina</taxon>
        <taxon>Spiruromorpha</taxon>
        <taxon>Filarioidea</taxon>
        <taxon>Onchocercidae</taxon>
        <taxon>Onchocerca</taxon>
    </lineage>
</organism>
<evidence type="ECO:0000313" key="1">
    <source>
        <dbReference type="EMBL" id="VDK75603.1"/>
    </source>
</evidence>
<protein>
    <submittedName>
        <fullName evidence="1">Uncharacterized protein</fullName>
    </submittedName>
</protein>
<name>A0A3P6SZH1_ONCOC</name>
<evidence type="ECO:0000313" key="2">
    <source>
        <dbReference type="Proteomes" id="UP000271087"/>
    </source>
</evidence>
<sequence>VNKEKIPLKKIKTTK</sequence>
<proteinExistence type="predicted"/>
<dbReference type="Proteomes" id="UP000271087">
    <property type="component" value="Unassembled WGS sequence"/>
</dbReference>
<reference evidence="1 2" key="1">
    <citation type="submission" date="2018-08" db="EMBL/GenBank/DDBJ databases">
        <authorList>
            <person name="Laetsch R D."/>
            <person name="Stevens L."/>
            <person name="Kumar S."/>
            <person name="Blaxter L. M."/>
        </authorList>
    </citation>
    <scope>NUCLEOTIDE SEQUENCE [LARGE SCALE GENOMIC DNA]</scope>
</reference>